<reference evidence="2 3" key="1">
    <citation type="submission" date="2023-07" db="EMBL/GenBank/DDBJ databases">
        <authorList>
            <person name="Peeters C."/>
        </authorList>
    </citation>
    <scope>NUCLEOTIDE SEQUENCE [LARGE SCALE GENOMIC DNA]</scope>
    <source>
        <strain evidence="2 3">R-16034</strain>
    </source>
</reference>
<dbReference type="InterPro" id="IPR054252">
    <property type="entry name" value="Pam3_gp18"/>
</dbReference>
<feature type="domain" description="Cyanophage baseplate Pam3 plug gp18" evidence="1">
    <location>
        <begin position="5"/>
        <end position="100"/>
    </location>
</feature>
<name>A0AB72WXM2_9RALS</name>
<dbReference type="RefSeq" id="WP_316898716.1">
    <property type="nucleotide sequence ID" value="NZ_CATWHI010000001.1"/>
</dbReference>
<sequence>MASVFEIPLTAQPQTFNITLVGVEYQFSLAWRDAASSWFLDIADVSGNPLLSGIPLVTGVNLLAQYAYKAFSFELWVQTDGADAPPTFTNLGTDSHLYCVIPS</sequence>
<proteinExistence type="predicted"/>
<evidence type="ECO:0000259" key="1">
    <source>
        <dbReference type="Pfam" id="PF22479"/>
    </source>
</evidence>
<protein>
    <recommendedName>
        <fullName evidence="1">Cyanophage baseplate Pam3 plug gp18 domain-containing protein</fullName>
    </recommendedName>
</protein>
<dbReference type="Pfam" id="PF22479">
    <property type="entry name" value="Pam3_gp18"/>
    <property type="match status" value="1"/>
</dbReference>
<keyword evidence="3" id="KW-1185">Reference proteome</keyword>
<evidence type="ECO:0000313" key="2">
    <source>
        <dbReference type="EMBL" id="CAJ0737676.1"/>
    </source>
</evidence>
<dbReference type="Proteomes" id="UP001189225">
    <property type="component" value="Unassembled WGS sequence"/>
</dbReference>
<dbReference type="AlphaFoldDB" id="A0AB72WXM2"/>
<evidence type="ECO:0000313" key="3">
    <source>
        <dbReference type="Proteomes" id="UP001189225"/>
    </source>
</evidence>
<gene>
    <name evidence="2" type="ORF">R16034_00808</name>
</gene>
<organism evidence="2 3">
    <name type="scientific">Ralstonia edaphi</name>
    <dbReference type="NCBI Taxonomy" id="3058599"/>
    <lineage>
        <taxon>Bacteria</taxon>
        <taxon>Pseudomonadati</taxon>
        <taxon>Pseudomonadota</taxon>
        <taxon>Betaproteobacteria</taxon>
        <taxon>Burkholderiales</taxon>
        <taxon>Burkholderiaceae</taxon>
        <taxon>Ralstonia</taxon>
    </lineage>
</organism>
<accession>A0AB72WXM2</accession>
<comment type="caution">
    <text evidence="2">The sequence shown here is derived from an EMBL/GenBank/DDBJ whole genome shotgun (WGS) entry which is preliminary data.</text>
</comment>
<dbReference type="EMBL" id="CATWHI010000001">
    <property type="protein sequence ID" value="CAJ0737676.1"/>
    <property type="molecule type" value="Genomic_DNA"/>
</dbReference>